<evidence type="ECO:0000313" key="7">
    <source>
        <dbReference type="Proteomes" id="UP000253551"/>
    </source>
</evidence>
<sequence>MTTENIQKVLIIGGGLAGLTLANALKNYGIPFAVYERDETPEHRKQGYSLALHMCMDYLKKCLPPKRFENFGQETCVNYETNEGGTLFRAFDGKTGQESATIKGEPYKAYRVSRDRFRKWLLKDIQEYVHWNKKMSHYEESDGQVIVHFTDKTQDSGDLLVAADGALSRVTCQLYGGQEEFDKLTQISRVRGYAITQWISEEKWNTLSVTNNQTASIVGSVSSEDRFIAEKTIRMFYTLNKIDRSRPEAPYEVISLVSAYDTDGVLPCPDGSNNQEVLQMVQSWCTSAFFGSYPHQKLINEAPDGTVVMNLIIRERIPQAELLAASSGHVVLIGDSAHPMTMFRGEGANHAIVDAANLAEEIYNVFGNSKPFDKAIRSYYDEMIPRGVAAVEKSHIASQKAHAGIKELVDMYEKIKKDRIGI</sequence>
<dbReference type="OrthoDB" id="655030at2759"/>
<dbReference type="InterPro" id="IPR036188">
    <property type="entry name" value="FAD/NAD-bd_sf"/>
</dbReference>
<dbReference type="GO" id="GO:0004497">
    <property type="term" value="F:monooxygenase activity"/>
    <property type="evidence" value="ECO:0007669"/>
    <property type="project" value="UniProtKB-KW"/>
</dbReference>
<dbReference type="AlphaFoldDB" id="A0A367IYJ7"/>
<reference evidence="6 7" key="1">
    <citation type="journal article" date="2018" name="G3 (Bethesda)">
        <title>Phylogenetic and Phylogenomic Definition of Rhizopus Species.</title>
        <authorList>
            <person name="Gryganskyi A.P."/>
            <person name="Golan J."/>
            <person name="Dolatabadi S."/>
            <person name="Mondo S."/>
            <person name="Robb S."/>
            <person name="Idnurm A."/>
            <person name="Muszewska A."/>
            <person name="Steczkiewicz K."/>
            <person name="Masonjones S."/>
            <person name="Liao H.L."/>
            <person name="Gajdeczka M.T."/>
            <person name="Anike F."/>
            <person name="Vuek A."/>
            <person name="Anishchenko I.M."/>
            <person name="Voigt K."/>
            <person name="de Hoog G.S."/>
            <person name="Smith M.E."/>
            <person name="Heitman J."/>
            <person name="Vilgalys R."/>
            <person name="Stajich J.E."/>
        </authorList>
    </citation>
    <scope>NUCLEOTIDE SEQUENCE [LARGE SCALE GENOMIC DNA]</scope>
    <source>
        <strain evidence="6 7">LSU 92-RS-03</strain>
    </source>
</reference>
<feature type="domain" description="FAD-binding" evidence="5">
    <location>
        <begin position="326"/>
        <end position="392"/>
    </location>
</feature>
<dbReference type="Proteomes" id="UP000253551">
    <property type="component" value="Unassembled WGS sequence"/>
</dbReference>
<dbReference type="InterPro" id="IPR002938">
    <property type="entry name" value="FAD-bd"/>
</dbReference>
<gene>
    <name evidence="6" type="ORF">CU098_004799</name>
</gene>
<keyword evidence="7" id="KW-1185">Reference proteome</keyword>
<dbReference type="SUPFAM" id="SSF51905">
    <property type="entry name" value="FAD/NAD(P)-binding domain"/>
    <property type="match status" value="1"/>
</dbReference>
<dbReference type="Gene3D" id="3.50.50.60">
    <property type="entry name" value="FAD/NAD(P)-binding domain"/>
    <property type="match status" value="1"/>
</dbReference>
<dbReference type="Pfam" id="PF01494">
    <property type="entry name" value="FAD_binding_3"/>
    <property type="match status" value="2"/>
</dbReference>
<evidence type="ECO:0000256" key="1">
    <source>
        <dbReference type="ARBA" id="ARBA00022630"/>
    </source>
</evidence>
<name>A0A367IYJ7_RHIST</name>
<protein>
    <recommendedName>
        <fullName evidence="5">FAD-binding domain-containing protein</fullName>
    </recommendedName>
</protein>
<dbReference type="PANTHER" id="PTHR47178:SF1">
    <property type="entry name" value="FAD-BINDING DOMAIN-CONTAINING PROTEIN-RELATED"/>
    <property type="match status" value="1"/>
</dbReference>
<dbReference type="PANTHER" id="PTHR47178">
    <property type="entry name" value="MONOOXYGENASE, FAD-BINDING"/>
    <property type="match status" value="1"/>
</dbReference>
<comment type="caution">
    <text evidence="6">The sequence shown here is derived from an EMBL/GenBank/DDBJ whole genome shotgun (WGS) entry which is preliminary data.</text>
</comment>
<evidence type="ECO:0000256" key="4">
    <source>
        <dbReference type="ARBA" id="ARBA00023033"/>
    </source>
</evidence>
<dbReference type="STRING" id="4846.A0A367IYJ7"/>
<evidence type="ECO:0000259" key="5">
    <source>
        <dbReference type="Pfam" id="PF01494"/>
    </source>
</evidence>
<dbReference type="PRINTS" id="PR00420">
    <property type="entry name" value="RNGMNOXGNASE"/>
</dbReference>
<organism evidence="6 7">
    <name type="scientific">Rhizopus stolonifer</name>
    <name type="common">Rhizopus nigricans</name>
    <dbReference type="NCBI Taxonomy" id="4846"/>
    <lineage>
        <taxon>Eukaryota</taxon>
        <taxon>Fungi</taxon>
        <taxon>Fungi incertae sedis</taxon>
        <taxon>Mucoromycota</taxon>
        <taxon>Mucoromycotina</taxon>
        <taxon>Mucoromycetes</taxon>
        <taxon>Mucorales</taxon>
        <taxon>Mucorineae</taxon>
        <taxon>Rhizopodaceae</taxon>
        <taxon>Rhizopus</taxon>
    </lineage>
</organism>
<feature type="domain" description="FAD-binding" evidence="5">
    <location>
        <begin position="8"/>
        <end position="255"/>
    </location>
</feature>
<dbReference type="GO" id="GO:0071949">
    <property type="term" value="F:FAD binding"/>
    <property type="evidence" value="ECO:0007669"/>
    <property type="project" value="InterPro"/>
</dbReference>
<proteinExistence type="predicted"/>
<evidence type="ECO:0000256" key="3">
    <source>
        <dbReference type="ARBA" id="ARBA00023002"/>
    </source>
</evidence>
<keyword evidence="1" id="KW-0285">Flavoprotein</keyword>
<keyword evidence="2" id="KW-0274">FAD</keyword>
<evidence type="ECO:0000256" key="2">
    <source>
        <dbReference type="ARBA" id="ARBA00022827"/>
    </source>
</evidence>
<dbReference type="EMBL" id="PJQM01004996">
    <property type="protein sequence ID" value="RCH82742.1"/>
    <property type="molecule type" value="Genomic_DNA"/>
</dbReference>
<evidence type="ECO:0000313" key="6">
    <source>
        <dbReference type="EMBL" id="RCH82742.1"/>
    </source>
</evidence>
<keyword evidence="4" id="KW-0503">Monooxygenase</keyword>
<keyword evidence="3" id="KW-0560">Oxidoreductase</keyword>
<accession>A0A367IYJ7</accession>